<sequence>VDRLVFLVKDRQEMGVSVTVITEHPDNDRYGNTGFLWGLIRQLQMAGIQVKTTEECTEHFAVMDGELVWHGGMNLLGKADVWDNLIRVKSAKAAGELMESAEQAIAIPAADQVAGLRL</sequence>
<feature type="non-terminal residue" evidence="2">
    <location>
        <position position="1"/>
    </location>
</feature>
<dbReference type="InterPro" id="IPR025202">
    <property type="entry name" value="PLD-like_dom"/>
</dbReference>
<protein>
    <recommendedName>
        <fullName evidence="1">Phospholipase D-like domain-containing protein</fullName>
    </recommendedName>
</protein>
<reference evidence="2" key="1">
    <citation type="submission" date="2020-10" db="EMBL/GenBank/DDBJ databases">
        <authorList>
            <person name="Gilroy R."/>
        </authorList>
    </citation>
    <scope>NUCLEOTIDE SEQUENCE</scope>
    <source>
        <strain evidence="2">ChiBcec2-4451</strain>
    </source>
</reference>
<comment type="caution">
    <text evidence="2">The sequence shown here is derived from an EMBL/GenBank/DDBJ whole genome shotgun (WGS) entry which is preliminary data.</text>
</comment>
<reference evidence="2" key="2">
    <citation type="journal article" date="2021" name="PeerJ">
        <title>Extensive microbial diversity within the chicken gut microbiome revealed by metagenomics and culture.</title>
        <authorList>
            <person name="Gilroy R."/>
            <person name="Ravi A."/>
            <person name="Getino M."/>
            <person name="Pursley I."/>
            <person name="Horton D.L."/>
            <person name="Alikhan N.F."/>
            <person name="Baker D."/>
            <person name="Gharbi K."/>
            <person name="Hall N."/>
            <person name="Watson M."/>
            <person name="Adriaenssens E.M."/>
            <person name="Foster-Nyarko E."/>
            <person name="Jarju S."/>
            <person name="Secka A."/>
            <person name="Antonio M."/>
            <person name="Oren A."/>
            <person name="Chaudhuri R.R."/>
            <person name="La Ragione R."/>
            <person name="Hildebrand F."/>
            <person name="Pallen M.J."/>
        </authorList>
    </citation>
    <scope>NUCLEOTIDE SEQUENCE</scope>
    <source>
        <strain evidence="2">ChiBcec2-4451</strain>
    </source>
</reference>
<proteinExistence type="predicted"/>
<organism evidence="2 3">
    <name type="scientific">Candidatus Pullilachnospira stercoravium</name>
    <dbReference type="NCBI Taxonomy" id="2840913"/>
    <lineage>
        <taxon>Bacteria</taxon>
        <taxon>Bacillati</taxon>
        <taxon>Bacillota</taxon>
        <taxon>Clostridia</taxon>
        <taxon>Lachnospirales</taxon>
        <taxon>Lachnospiraceae</taxon>
        <taxon>Lachnospiraceae incertae sedis</taxon>
        <taxon>Candidatus Pullilachnospira</taxon>
    </lineage>
</organism>
<dbReference type="AlphaFoldDB" id="A0A9D1NVN2"/>
<dbReference type="SUPFAM" id="SSF56024">
    <property type="entry name" value="Phospholipase D/nuclease"/>
    <property type="match status" value="1"/>
</dbReference>
<dbReference type="Gene3D" id="3.30.870.10">
    <property type="entry name" value="Endonuclease Chain A"/>
    <property type="match status" value="1"/>
</dbReference>
<dbReference type="Proteomes" id="UP000886723">
    <property type="component" value="Unassembled WGS sequence"/>
</dbReference>
<feature type="domain" description="Phospholipase D-like" evidence="1">
    <location>
        <begin position="8"/>
        <end position="103"/>
    </location>
</feature>
<dbReference type="EMBL" id="DVON01000194">
    <property type="protein sequence ID" value="HIV13298.1"/>
    <property type="molecule type" value="Genomic_DNA"/>
</dbReference>
<dbReference type="CDD" id="cd09126">
    <property type="entry name" value="PLDc_C_DEXD_like"/>
    <property type="match status" value="1"/>
</dbReference>
<accession>A0A9D1NVN2</accession>
<evidence type="ECO:0000313" key="2">
    <source>
        <dbReference type="EMBL" id="HIV13298.1"/>
    </source>
</evidence>
<dbReference type="Pfam" id="PF13091">
    <property type="entry name" value="PLDc_2"/>
    <property type="match status" value="1"/>
</dbReference>
<evidence type="ECO:0000259" key="1">
    <source>
        <dbReference type="Pfam" id="PF13091"/>
    </source>
</evidence>
<evidence type="ECO:0000313" key="3">
    <source>
        <dbReference type="Proteomes" id="UP000886723"/>
    </source>
</evidence>
<name>A0A9D1NVN2_9FIRM</name>
<gene>
    <name evidence="2" type="ORF">IAA63_09205</name>
</gene>